<dbReference type="PROSITE" id="PS00622">
    <property type="entry name" value="HTH_LUXR_1"/>
    <property type="match status" value="1"/>
</dbReference>
<dbReference type="PANTHER" id="PTHR43214">
    <property type="entry name" value="TWO-COMPONENT RESPONSE REGULATOR"/>
    <property type="match status" value="1"/>
</dbReference>
<dbReference type="PANTHER" id="PTHR43214:SF43">
    <property type="entry name" value="TWO-COMPONENT RESPONSE REGULATOR"/>
    <property type="match status" value="1"/>
</dbReference>
<dbReference type="STRING" id="1798228.SAMN05216574_10339"/>
<name>A0A1I1ZG71_9ACTN</name>
<dbReference type="GO" id="GO:0006355">
    <property type="term" value="P:regulation of DNA-templated transcription"/>
    <property type="evidence" value="ECO:0007669"/>
    <property type="project" value="InterPro"/>
</dbReference>
<proteinExistence type="predicted"/>
<dbReference type="InterPro" id="IPR036388">
    <property type="entry name" value="WH-like_DNA-bd_sf"/>
</dbReference>
<feature type="domain" description="HTH luxR-type" evidence="2">
    <location>
        <begin position="486"/>
        <end position="551"/>
    </location>
</feature>
<dbReference type="InterPro" id="IPR039420">
    <property type="entry name" value="WalR-like"/>
</dbReference>
<dbReference type="InterPro" id="IPR000792">
    <property type="entry name" value="Tscrpt_reg_LuxR_C"/>
</dbReference>
<dbReference type="InterPro" id="IPR016032">
    <property type="entry name" value="Sig_transdc_resp-reg_C-effctor"/>
</dbReference>
<protein>
    <submittedName>
        <fullName evidence="3">Regulatory protein, luxR family</fullName>
    </submittedName>
</protein>
<dbReference type="OrthoDB" id="27092at2"/>
<dbReference type="AlphaFoldDB" id="A0A1I1ZG71"/>
<dbReference type="SUPFAM" id="SSF46894">
    <property type="entry name" value="C-terminal effector domain of the bipartite response regulators"/>
    <property type="match status" value="1"/>
</dbReference>
<reference evidence="4" key="1">
    <citation type="submission" date="2016-10" db="EMBL/GenBank/DDBJ databases">
        <authorList>
            <person name="Varghese N."/>
            <person name="Submissions S."/>
        </authorList>
    </citation>
    <scope>NUCLEOTIDE SEQUENCE [LARGE SCALE GENOMIC DNA]</scope>
    <source>
        <strain evidence="4">DSM 46838</strain>
    </source>
</reference>
<keyword evidence="4" id="KW-1185">Reference proteome</keyword>
<organism evidence="3 4">
    <name type="scientific">Blastococcus tunisiensis</name>
    <dbReference type="NCBI Taxonomy" id="1798228"/>
    <lineage>
        <taxon>Bacteria</taxon>
        <taxon>Bacillati</taxon>
        <taxon>Actinomycetota</taxon>
        <taxon>Actinomycetes</taxon>
        <taxon>Geodermatophilales</taxon>
        <taxon>Geodermatophilaceae</taxon>
        <taxon>Blastococcus</taxon>
    </lineage>
</organism>
<dbReference type="SMART" id="SM00421">
    <property type="entry name" value="HTH_LUXR"/>
    <property type="match status" value="1"/>
</dbReference>
<dbReference type="EMBL" id="FOND01000003">
    <property type="protein sequence ID" value="SFE29553.1"/>
    <property type="molecule type" value="Genomic_DNA"/>
</dbReference>
<dbReference type="PRINTS" id="PR00038">
    <property type="entry name" value="HTHLUXR"/>
</dbReference>
<dbReference type="Gene3D" id="1.10.10.10">
    <property type="entry name" value="Winged helix-like DNA-binding domain superfamily/Winged helix DNA-binding domain"/>
    <property type="match status" value="1"/>
</dbReference>
<sequence>MARVPVPGSELDAGRTAYARQAWEEAYRRLAGAVASGEPEHADDLERLALAAYLTGRDAECAAAWERAHRRHLAAGDPERAARCAFWLAWGLALRGEGAQAGGWLGRALAVLDAAGVGDSPVHGYVQLPPAVQAMYGGDARTAYDGFTRAAAVGDRFGEADLMTLGRLGRGQSLAMLGDVAGGLALLDEAMVAVTTGETSTHVAGLVYCAVIATCLDSWDLRRAQEWTGALTRWCAAQPDMVPYRGQCLVHRAEILQLHGAWPDAMTEAGRACGQLERAPGQTATGMAWHEVGDLHRLRGAYDAAEAAYTRASRHGRDPQPGLALLRVAQGRVDAATAAIRRALAEEHESGPHRPRLLAGCVEVLVAAGDLGGAEGAASELSEMASRIDAPLLHAMALQATGAVLLARGASRDAVGTLRRAWSAWQEIGAPYDAARTRVLIGLACRALDDHDTAALELAAAGWTFAQLGAGPDAARVAELAGHTPRATAPGGLTTRELEVLRLVATGRTNRAIAGDLFLSEKTVARHVANIFTKIDVPSRAAATAYAYQHHLA</sequence>
<dbReference type="Pfam" id="PF00196">
    <property type="entry name" value="GerE"/>
    <property type="match status" value="1"/>
</dbReference>
<dbReference type="Gene3D" id="1.25.40.10">
    <property type="entry name" value="Tetratricopeptide repeat domain"/>
    <property type="match status" value="2"/>
</dbReference>
<accession>A0A1I1ZG71</accession>
<dbReference type="InterPro" id="IPR011990">
    <property type="entry name" value="TPR-like_helical_dom_sf"/>
</dbReference>
<dbReference type="Proteomes" id="UP000198589">
    <property type="component" value="Unassembled WGS sequence"/>
</dbReference>
<evidence type="ECO:0000313" key="4">
    <source>
        <dbReference type="Proteomes" id="UP000198589"/>
    </source>
</evidence>
<evidence type="ECO:0000313" key="3">
    <source>
        <dbReference type="EMBL" id="SFE29553.1"/>
    </source>
</evidence>
<gene>
    <name evidence="3" type="ORF">SAMN05216574_10339</name>
</gene>
<dbReference type="PROSITE" id="PS50043">
    <property type="entry name" value="HTH_LUXR_2"/>
    <property type="match status" value="1"/>
</dbReference>
<dbReference type="GO" id="GO:0003677">
    <property type="term" value="F:DNA binding"/>
    <property type="evidence" value="ECO:0007669"/>
    <property type="project" value="UniProtKB-KW"/>
</dbReference>
<keyword evidence="1" id="KW-0238">DNA-binding</keyword>
<evidence type="ECO:0000259" key="2">
    <source>
        <dbReference type="PROSITE" id="PS50043"/>
    </source>
</evidence>
<dbReference type="CDD" id="cd06170">
    <property type="entry name" value="LuxR_C_like"/>
    <property type="match status" value="1"/>
</dbReference>
<dbReference type="SUPFAM" id="SSF48452">
    <property type="entry name" value="TPR-like"/>
    <property type="match status" value="2"/>
</dbReference>
<evidence type="ECO:0000256" key="1">
    <source>
        <dbReference type="ARBA" id="ARBA00023125"/>
    </source>
</evidence>